<keyword evidence="10" id="KW-1185">Reference proteome</keyword>
<dbReference type="GO" id="GO:0008324">
    <property type="term" value="F:monoatomic cation transmembrane transporter activity"/>
    <property type="evidence" value="ECO:0007669"/>
    <property type="project" value="InterPro"/>
</dbReference>
<keyword evidence="3" id="KW-0050">Antiport</keyword>
<dbReference type="OrthoDB" id="9800498at2"/>
<comment type="similarity">
    <text evidence="2">Belongs to the CPA3 antiporters (TC 2.A.63) subunit E family.</text>
</comment>
<protein>
    <submittedName>
        <fullName evidence="9">Monovalent cation/H+ antiporter subunit E</fullName>
    </submittedName>
</protein>
<evidence type="ECO:0000313" key="9">
    <source>
        <dbReference type="EMBL" id="KKK34079.1"/>
    </source>
</evidence>
<keyword evidence="6 8" id="KW-1133">Transmembrane helix</keyword>
<dbReference type="PANTHER" id="PTHR34584">
    <property type="entry name" value="NA(+)/H(+) ANTIPORTER SUBUNIT E1"/>
    <property type="match status" value="1"/>
</dbReference>
<dbReference type="PIRSF" id="PIRSF019239">
    <property type="entry name" value="MrpE"/>
    <property type="match status" value="1"/>
</dbReference>
<evidence type="ECO:0000313" key="10">
    <source>
        <dbReference type="Proteomes" id="UP000034287"/>
    </source>
</evidence>
<keyword evidence="7 8" id="KW-0472">Membrane</keyword>
<proteinExistence type="inferred from homology"/>
<gene>
    <name evidence="9" type="ORF">WN59_10835</name>
</gene>
<dbReference type="Pfam" id="PF01899">
    <property type="entry name" value="MNHE"/>
    <property type="match status" value="1"/>
</dbReference>
<dbReference type="GO" id="GO:0005886">
    <property type="term" value="C:plasma membrane"/>
    <property type="evidence" value="ECO:0007669"/>
    <property type="project" value="UniProtKB-SubCell"/>
</dbReference>
<dbReference type="InterPro" id="IPR002758">
    <property type="entry name" value="Cation_antiport_E"/>
</dbReference>
<evidence type="ECO:0000256" key="2">
    <source>
        <dbReference type="ARBA" id="ARBA00006228"/>
    </source>
</evidence>
<evidence type="ECO:0000256" key="8">
    <source>
        <dbReference type="SAM" id="Phobius"/>
    </source>
</evidence>
<keyword evidence="5 8" id="KW-0812">Transmembrane</keyword>
<evidence type="ECO:0000256" key="7">
    <source>
        <dbReference type="ARBA" id="ARBA00023136"/>
    </source>
</evidence>
<reference evidence="9 10" key="1">
    <citation type="submission" date="2015-04" db="EMBL/GenBank/DDBJ databases">
        <title>Taxonomic description and genome sequence of Salinicoccus sediminis sp. nov., a novel hyper halotolerant bacterium isolated from marine sediment.</title>
        <authorList>
            <person name="Mathan Kumar R."/>
            <person name="Kaur G."/>
            <person name="Kumar N."/>
            <person name="Kumar A."/>
            <person name="Singh N.K."/>
            <person name="Kaur N."/>
            <person name="Mayilraj S."/>
        </authorList>
    </citation>
    <scope>NUCLEOTIDE SEQUENCE [LARGE SCALE GENOMIC DNA]</scope>
    <source>
        <strain evidence="9 10">SV-16</strain>
    </source>
</reference>
<organism evidence="9 10">
    <name type="scientific">Salinicoccus sediminis</name>
    <dbReference type="NCBI Taxonomy" id="1432562"/>
    <lineage>
        <taxon>Bacteria</taxon>
        <taxon>Bacillati</taxon>
        <taxon>Bacillota</taxon>
        <taxon>Bacilli</taxon>
        <taxon>Bacillales</taxon>
        <taxon>Staphylococcaceae</taxon>
        <taxon>Salinicoccus</taxon>
    </lineage>
</organism>
<keyword evidence="3" id="KW-0813">Transport</keyword>
<evidence type="ECO:0000256" key="4">
    <source>
        <dbReference type="ARBA" id="ARBA00022475"/>
    </source>
</evidence>
<dbReference type="EMBL" id="LAYZ01000024">
    <property type="protein sequence ID" value="KKK34079.1"/>
    <property type="molecule type" value="Genomic_DNA"/>
</dbReference>
<dbReference type="Proteomes" id="UP000034287">
    <property type="component" value="Unassembled WGS sequence"/>
</dbReference>
<dbReference type="PANTHER" id="PTHR34584:SF1">
    <property type="entry name" value="NA(+)_H(+) ANTIPORTER SUBUNIT E1"/>
    <property type="match status" value="1"/>
</dbReference>
<comment type="subcellular location">
    <subcellularLocation>
        <location evidence="1">Cell membrane</location>
        <topology evidence="1">Multi-pass membrane protein</topology>
    </subcellularLocation>
</comment>
<dbReference type="RefSeq" id="WP_017547982.1">
    <property type="nucleotide sequence ID" value="NZ_LAYZ01000024.1"/>
</dbReference>
<name>A0A0M2SH84_9STAP</name>
<evidence type="ECO:0000256" key="6">
    <source>
        <dbReference type="ARBA" id="ARBA00022989"/>
    </source>
</evidence>
<evidence type="ECO:0000256" key="1">
    <source>
        <dbReference type="ARBA" id="ARBA00004651"/>
    </source>
</evidence>
<evidence type="ECO:0000256" key="3">
    <source>
        <dbReference type="ARBA" id="ARBA00022449"/>
    </source>
</evidence>
<dbReference type="AlphaFoldDB" id="A0A0M2SH84"/>
<keyword evidence="4" id="KW-1003">Cell membrane</keyword>
<accession>A0A0M2SH84</accession>
<comment type="caution">
    <text evidence="9">The sequence shown here is derived from an EMBL/GenBank/DDBJ whole genome shotgun (WGS) entry which is preliminary data.</text>
</comment>
<dbReference type="STRING" id="1432562.WN59_10835"/>
<dbReference type="GO" id="GO:0015297">
    <property type="term" value="F:antiporter activity"/>
    <property type="evidence" value="ECO:0007669"/>
    <property type="project" value="UniProtKB-KW"/>
</dbReference>
<dbReference type="PATRIC" id="fig|1432562.3.peg.2159"/>
<feature type="transmembrane region" description="Helical" evidence="8">
    <location>
        <begin position="29"/>
        <end position="45"/>
    </location>
</feature>
<sequence>MPLQILINLLLAVLWMFMGSEFSVASFTTGYIMGLAAVFLLRRFLPGSFYLRRVWRIVRLFFIFIIEMVKANIDVVKIVLSPKIDVHPGFYAYPCDLEEDWEVVLLSSLITLTPGTVVVAISDDHSTIYIHGVDMKSAEEEIQNIKSAFENEIKEVAKP</sequence>
<evidence type="ECO:0000256" key="5">
    <source>
        <dbReference type="ARBA" id="ARBA00022692"/>
    </source>
</evidence>